<reference evidence="2" key="1">
    <citation type="submission" date="2021-01" db="EMBL/GenBank/DDBJ databases">
        <title>Chromosome-level genome assembly of a human fungal pathogen reveals clustering of transcriptionally co-regulated genes.</title>
        <authorList>
            <person name="Voorhies M."/>
            <person name="Cohen S."/>
            <person name="Shea T.P."/>
            <person name="Petrus S."/>
            <person name="Munoz J.F."/>
            <person name="Poplawski S."/>
            <person name="Goldman W.E."/>
            <person name="Michael T."/>
            <person name="Cuomo C.A."/>
            <person name="Sil A."/>
            <person name="Beyhan S."/>
        </authorList>
    </citation>
    <scope>NUCLEOTIDE SEQUENCE</scope>
    <source>
        <strain evidence="2">H88</strain>
    </source>
</reference>
<feature type="region of interest" description="Disordered" evidence="1">
    <location>
        <begin position="29"/>
        <end position="65"/>
    </location>
</feature>
<evidence type="ECO:0000313" key="3">
    <source>
        <dbReference type="Proteomes" id="UP000663419"/>
    </source>
</evidence>
<accession>A0A8A1LXU2</accession>
<gene>
    <name evidence="2" type="ORF">I7I53_05827</name>
</gene>
<dbReference type="AlphaFoldDB" id="A0A8A1LXU2"/>
<evidence type="ECO:0000313" key="2">
    <source>
        <dbReference type="EMBL" id="QSS57373.1"/>
    </source>
</evidence>
<protein>
    <submittedName>
        <fullName evidence="2">Uncharacterized protein</fullName>
    </submittedName>
</protein>
<dbReference type="Proteomes" id="UP000663419">
    <property type="component" value="Chromosome 5"/>
</dbReference>
<evidence type="ECO:0000256" key="1">
    <source>
        <dbReference type="SAM" id="MobiDB-lite"/>
    </source>
</evidence>
<proteinExistence type="predicted"/>
<organism evidence="2 3">
    <name type="scientific">Ajellomyces capsulatus (strain H88)</name>
    <name type="common">Darling's disease fungus</name>
    <name type="synonym">Histoplasma capsulatum</name>
    <dbReference type="NCBI Taxonomy" id="544711"/>
    <lineage>
        <taxon>Eukaryota</taxon>
        <taxon>Fungi</taxon>
        <taxon>Dikarya</taxon>
        <taxon>Ascomycota</taxon>
        <taxon>Pezizomycotina</taxon>
        <taxon>Eurotiomycetes</taxon>
        <taxon>Eurotiomycetidae</taxon>
        <taxon>Onygenales</taxon>
        <taxon>Ajellomycetaceae</taxon>
        <taxon>Histoplasma</taxon>
    </lineage>
</organism>
<name>A0A8A1LXU2_AJEC8</name>
<dbReference type="VEuPathDB" id="FungiDB:I7I53_05827"/>
<sequence>MLEEINKIKVTIKIKAKVNKSIKILLKKKKKKENNRENMQNKQIIYSHGSFPKEDANHKIPGHIK</sequence>
<dbReference type="EMBL" id="CP069106">
    <property type="protein sequence ID" value="QSS57373.1"/>
    <property type="molecule type" value="Genomic_DNA"/>
</dbReference>